<feature type="compositionally biased region" description="Basic and acidic residues" evidence="2">
    <location>
        <begin position="868"/>
        <end position="885"/>
    </location>
</feature>
<dbReference type="Gene3D" id="4.10.1000.10">
    <property type="entry name" value="Zinc finger, CCCH-type"/>
    <property type="match status" value="1"/>
</dbReference>
<dbReference type="Proteomes" id="UP000041254">
    <property type="component" value="Unassembled WGS sequence"/>
</dbReference>
<name>A0A0G4GEF8_VITBC</name>
<feature type="domain" description="C3H1-type" evidence="3">
    <location>
        <begin position="17"/>
        <end position="53"/>
    </location>
</feature>
<dbReference type="AlphaFoldDB" id="A0A0G4GEF8"/>
<accession>A0A0G4GEF8</accession>
<feature type="zinc finger region" description="C3H1-type" evidence="1">
    <location>
        <begin position="17"/>
        <end position="53"/>
    </location>
</feature>
<feature type="region of interest" description="Disordered" evidence="2">
    <location>
        <begin position="368"/>
        <end position="388"/>
    </location>
</feature>
<dbReference type="GO" id="GO:0008270">
    <property type="term" value="F:zinc ion binding"/>
    <property type="evidence" value="ECO:0007669"/>
    <property type="project" value="UniProtKB-KW"/>
</dbReference>
<feature type="compositionally biased region" description="Basic and acidic residues" evidence="2">
    <location>
        <begin position="810"/>
        <end position="848"/>
    </location>
</feature>
<evidence type="ECO:0000313" key="4">
    <source>
        <dbReference type="EMBL" id="CEM27521.1"/>
    </source>
</evidence>
<dbReference type="VEuPathDB" id="CryptoDB:Vbra_17499"/>
<protein>
    <recommendedName>
        <fullName evidence="3">C3H1-type domain-containing protein</fullName>
    </recommendedName>
</protein>
<feature type="compositionally biased region" description="Basic and acidic residues" evidence="2">
    <location>
        <begin position="222"/>
        <end position="240"/>
    </location>
</feature>
<feature type="compositionally biased region" description="Polar residues" evidence="2">
    <location>
        <begin position="798"/>
        <end position="808"/>
    </location>
</feature>
<evidence type="ECO:0000259" key="3">
    <source>
        <dbReference type="PROSITE" id="PS50103"/>
    </source>
</evidence>
<feature type="region of interest" description="Disordered" evidence="2">
    <location>
        <begin position="730"/>
        <end position="885"/>
    </location>
</feature>
<dbReference type="PROSITE" id="PS50103">
    <property type="entry name" value="ZF_C3H1"/>
    <property type="match status" value="1"/>
</dbReference>
<keyword evidence="1" id="KW-0479">Metal-binding</keyword>
<reference evidence="4 5" key="1">
    <citation type="submission" date="2014-11" db="EMBL/GenBank/DDBJ databases">
        <authorList>
            <person name="Zhu J."/>
            <person name="Qi W."/>
            <person name="Song R."/>
        </authorList>
    </citation>
    <scope>NUCLEOTIDE SEQUENCE [LARGE SCALE GENOMIC DNA]</scope>
</reference>
<evidence type="ECO:0000313" key="5">
    <source>
        <dbReference type="Proteomes" id="UP000041254"/>
    </source>
</evidence>
<feature type="compositionally biased region" description="Pro residues" evidence="2">
    <location>
        <begin position="761"/>
        <end position="773"/>
    </location>
</feature>
<keyword evidence="5" id="KW-1185">Reference proteome</keyword>
<organism evidence="4 5">
    <name type="scientific">Vitrella brassicaformis (strain CCMP3155)</name>
    <dbReference type="NCBI Taxonomy" id="1169540"/>
    <lineage>
        <taxon>Eukaryota</taxon>
        <taxon>Sar</taxon>
        <taxon>Alveolata</taxon>
        <taxon>Colpodellida</taxon>
        <taxon>Vitrellaceae</taxon>
        <taxon>Vitrella</taxon>
    </lineage>
</organism>
<feature type="compositionally biased region" description="Polar residues" evidence="2">
    <location>
        <begin position="779"/>
        <end position="789"/>
    </location>
</feature>
<evidence type="ECO:0000256" key="1">
    <source>
        <dbReference type="PROSITE-ProRule" id="PRU00723"/>
    </source>
</evidence>
<proteinExistence type="predicted"/>
<dbReference type="EMBL" id="CDMY01000635">
    <property type="protein sequence ID" value="CEM27521.1"/>
    <property type="molecule type" value="Genomic_DNA"/>
</dbReference>
<gene>
    <name evidence="4" type="ORF">Vbra_17499</name>
</gene>
<dbReference type="InterPro" id="IPR000571">
    <property type="entry name" value="Znf_CCCH"/>
</dbReference>
<feature type="compositionally biased region" description="Basic and acidic residues" evidence="2">
    <location>
        <begin position="189"/>
        <end position="199"/>
    </location>
</feature>
<feature type="region of interest" description="Disordered" evidence="2">
    <location>
        <begin position="622"/>
        <end position="660"/>
    </location>
</feature>
<feature type="compositionally biased region" description="Low complexity" evidence="2">
    <location>
        <begin position="742"/>
        <end position="751"/>
    </location>
</feature>
<keyword evidence="1" id="KW-0862">Zinc</keyword>
<feature type="compositionally biased region" description="Low complexity" evidence="2">
    <location>
        <begin position="137"/>
        <end position="150"/>
    </location>
</feature>
<feature type="compositionally biased region" description="Low complexity" evidence="2">
    <location>
        <begin position="622"/>
        <end position="636"/>
    </location>
</feature>
<feature type="region of interest" description="Disordered" evidence="2">
    <location>
        <begin position="125"/>
        <end position="278"/>
    </location>
</feature>
<sequence length="885" mass="97456">MKEAVAVGMFPQEVHLKYKTKLCPHYEQHSLATGNQLRFCPFRDNCRDAHGVAELRSEADNRAYNEQVRNYAQQTIEAATYATAMLGFQHYDPSAYAMMQYQQMASPTAAYPTAAAGTGQAVFPTAPQQPLFPTPSPSSSQAQLAAGGQPVVVDLSKEESSPSPGAREAKEEETAAAAGVDDAQDGEETDRTRAEEVQRGDNTAVAAIAAEEGKEEPEAPQEEVKPSKEVVQEDTTKEQEVSGQPLSSIPPAEHMSPHSPASDEAAEQDGGASGRNAVVQRKRKMRGFAEDRGADVDGERARARHDLWRGSGVRAAVEWKRQLVAFVQQQQGGTVSIAQAEKHCPAPDHRLPRLLPFLQQHDHTFSLTPTHVSLRPSPPDDQSLTPPPSFTQQQIVDLEFSIVLQAIVWADGRLSLKDLADQCPARLRSDESLLAFLRRSEFHGNVWAVDEDEGESVVVLTKEWHRQARKYFKQQQQQQQQGGGEGVDEGKEWDGEAAARIHQKCRLFKGDVEDYVTHSLRFFRDHGAHDGTVTAAAIRQAEADGLRHPQSAIPPFPHLILSLPFIYKYPCAGRDDTVGLHDRFMPEPQHEFMGDAAESEASEPPRKAIKTTDHEEEDLMTPAAAGAAQQPSQAAEGAEEGAGEGEKASGDAHSHGAQLAQLQQQLQEVTQQLAAKDDEIASKDAALQEAQGRVAELKKKCQRGEETLSNAHLYAKGLQQRITELQNELEDKENELSEVAKAKAATKSKATQTEREKPRHPSPPPTSHAPEPVPYSAAGASTHSHTDSPSRPPLNPFNGPTSARQQPRNPFDDAGSRGVKRERERDRLHMDRERERDRDRDRDRDRHHTAPAVNGVDSSRHHGHGHGGGRDRERERERGARGWRG</sequence>
<feature type="region of interest" description="Disordered" evidence="2">
    <location>
        <begin position="471"/>
        <end position="491"/>
    </location>
</feature>
<keyword evidence="1" id="KW-0863">Zinc-finger</keyword>
<evidence type="ECO:0000256" key="2">
    <source>
        <dbReference type="SAM" id="MobiDB-lite"/>
    </source>
</evidence>
<dbReference type="InParanoid" id="A0A0G4GEF8"/>
<feature type="compositionally biased region" description="Basic and acidic residues" evidence="2">
    <location>
        <begin position="644"/>
        <end position="654"/>
    </location>
</feature>